<evidence type="ECO:0000259" key="1">
    <source>
        <dbReference type="PROSITE" id="PS50943"/>
    </source>
</evidence>
<sequence>MQRKKTDKLSFQQDSKESFKSRLLTLIGNRSVRAAATDWGLPYSTLNNYLTKETDPSFKAMQMVAEAEEVSLDWLATGNNRSILRPENKEERREDNTVLRHTWNMVFDALNPRDINKLLRVIHRKGVEGVLSMTQTTQVRQDVEDVIDGLDIRPTLKQAIRVALAGDEATDQEILRRISKHEGDLEPETDIVQAVNKNAG</sequence>
<protein>
    <submittedName>
        <fullName evidence="2">Similar to regulatory protein of Escherichia coli O157:H7</fullName>
    </submittedName>
</protein>
<proteinExistence type="predicted"/>
<dbReference type="GO" id="GO:0003677">
    <property type="term" value="F:DNA binding"/>
    <property type="evidence" value="ECO:0007669"/>
    <property type="project" value="InterPro"/>
</dbReference>
<dbReference type="RefSeq" id="WP_051502214.1">
    <property type="nucleotide sequence ID" value="NZ_CAWLVK010000020.1"/>
</dbReference>
<dbReference type="InterPro" id="IPR010982">
    <property type="entry name" value="Lambda_DNA-bd_dom_sf"/>
</dbReference>
<feature type="domain" description="HTH cro/C1-type" evidence="1">
    <location>
        <begin position="40"/>
        <end position="75"/>
    </location>
</feature>
<dbReference type="Proteomes" id="UP000019197">
    <property type="component" value="Unassembled WGS sequence"/>
</dbReference>
<dbReference type="AlphaFoldDB" id="W1IQM9"/>
<dbReference type="EMBL" id="CBXE010000020">
    <property type="protein sequence ID" value="CDL79520.1"/>
    <property type="molecule type" value="Genomic_DNA"/>
</dbReference>
<name>W1IQM9_9GAMM</name>
<dbReference type="Gene3D" id="1.10.260.40">
    <property type="entry name" value="lambda repressor-like DNA-binding domains"/>
    <property type="match status" value="1"/>
</dbReference>
<organism evidence="2 3">
    <name type="scientific">Xenorhabdus cabanillasii JM26</name>
    <dbReference type="NCBI Taxonomy" id="1427517"/>
    <lineage>
        <taxon>Bacteria</taxon>
        <taxon>Pseudomonadati</taxon>
        <taxon>Pseudomonadota</taxon>
        <taxon>Gammaproteobacteria</taxon>
        <taxon>Enterobacterales</taxon>
        <taxon>Morganellaceae</taxon>
        <taxon>Xenorhabdus</taxon>
    </lineage>
</organism>
<comment type="caution">
    <text evidence="2">The sequence shown here is derived from an EMBL/GenBank/DDBJ whole genome shotgun (WGS) entry which is preliminary data.</text>
</comment>
<accession>W1IQM9</accession>
<gene>
    <name evidence="2" type="ORF">XCR1_1160033</name>
</gene>
<reference evidence="2 3" key="1">
    <citation type="submission" date="2013-11" db="EMBL/GenBank/DDBJ databases">
        <title>Draft genome sequence and annotation of the entomopathogenic bacterium, Xenorhabdus cabanillasi strain JM26.</title>
        <authorList>
            <person name="Gualtieri M."/>
            <person name="Ogier J.C."/>
            <person name="Pages S."/>
            <person name="Givaudan A."/>
            <person name="Gaudriault S."/>
        </authorList>
    </citation>
    <scope>NUCLEOTIDE SEQUENCE [LARGE SCALE GENOMIC DNA]</scope>
    <source>
        <strain evidence="2 3">JM26</strain>
    </source>
</reference>
<dbReference type="SUPFAM" id="SSF47413">
    <property type="entry name" value="lambda repressor-like DNA-binding domains"/>
    <property type="match status" value="1"/>
</dbReference>
<dbReference type="OrthoDB" id="6453465at2"/>
<dbReference type="InterPro" id="IPR001387">
    <property type="entry name" value="Cro/C1-type_HTH"/>
</dbReference>
<evidence type="ECO:0000313" key="3">
    <source>
        <dbReference type="Proteomes" id="UP000019197"/>
    </source>
</evidence>
<dbReference type="PROSITE" id="PS50943">
    <property type="entry name" value="HTH_CROC1"/>
    <property type="match status" value="1"/>
</dbReference>
<evidence type="ECO:0000313" key="2">
    <source>
        <dbReference type="EMBL" id="CDL79520.1"/>
    </source>
</evidence>